<evidence type="ECO:0000313" key="2">
    <source>
        <dbReference type="Proteomes" id="UP001607302"/>
    </source>
</evidence>
<proteinExistence type="predicted"/>
<protein>
    <submittedName>
        <fullName evidence="1">Uncharacterized protein</fullName>
    </submittedName>
</protein>
<keyword evidence="2" id="KW-1185">Reference proteome</keyword>
<dbReference type="AlphaFoldDB" id="A0ABD1ZWH0"/>
<name>A0ABD1ZWH0_VESSQ</name>
<reference evidence="1 2" key="1">
    <citation type="journal article" date="2024" name="Ann. Entomol. Soc. Am.">
        <title>Genomic analyses of the southern and eastern yellowjacket wasps (Hymenoptera: Vespidae) reveal evolutionary signatures of social life.</title>
        <authorList>
            <person name="Catto M.A."/>
            <person name="Caine P.B."/>
            <person name="Orr S.E."/>
            <person name="Hunt B.G."/>
            <person name="Goodisman M.A.D."/>
        </authorList>
    </citation>
    <scope>NUCLEOTIDE SEQUENCE [LARGE SCALE GENOMIC DNA]</scope>
    <source>
        <strain evidence="1">233</strain>
        <tissue evidence="1">Head and thorax</tissue>
    </source>
</reference>
<dbReference type="EMBL" id="JAUDFV010000165">
    <property type="protein sequence ID" value="KAL2712706.1"/>
    <property type="molecule type" value="Genomic_DNA"/>
</dbReference>
<comment type="caution">
    <text evidence="1">The sequence shown here is derived from an EMBL/GenBank/DDBJ whole genome shotgun (WGS) entry which is preliminary data.</text>
</comment>
<dbReference type="Proteomes" id="UP001607302">
    <property type="component" value="Unassembled WGS sequence"/>
</dbReference>
<accession>A0ABD1ZWH0</accession>
<sequence length="80" mass="9589">MSQHHKILWEDHNATEKSVLANYMAMYYEDVLLLLDTIVLLKLNVQPQITNLQDDQFLFTYMHNLMIYNKYVLPLFVLMP</sequence>
<organism evidence="1 2">
    <name type="scientific">Vespula squamosa</name>
    <name type="common">Southern yellow jacket</name>
    <name type="synonym">Wasp</name>
    <dbReference type="NCBI Taxonomy" id="30214"/>
    <lineage>
        <taxon>Eukaryota</taxon>
        <taxon>Metazoa</taxon>
        <taxon>Ecdysozoa</taxon>
        <taxon>Arthropoda</taxon>
        <taxon>Hexapoda</taxon>
        <taxon>Insecta</taxon>
        <taxon>Pterygota</taxon>
        <taxon>Neoptera</taxon>
        <taxon>Endopterygota</taxon>
        <taxon>Hymenoptera</taxon>
        <taxon>Apocrita</taxon>
        <taxon>Aculeata</taxon>
        <taxon>Vespoidea</taxon>
        <taxon>Vespidae</taxon>
        <taxon>Vespinae</taxon>
        <taxon>Vespula</taxon>
    </lineage>
</organism>
<evidence type="ECO:0000313" key="1">
    <source>
        <dbReference type="EMBL" id="KAL2712706.1"/>
    </source>
</evidence>
<gene>
    <name evidence="1" type="ORF">V1478_017661</name>
</gene>